<dbReference type="AlphaFoldDB" id="A0A9P9IGR0"/>
<dbReference type="EMBL" id="JAGMWT010000011">
    <property type="protein sequence ID" value="KAH7120031.1"/>
    <property type="molecule type" value="Genomic_DNA"/>
</dbReference>
<reference evidence="1" key="1">
    <citation type="journal article" date="2021" name="Nat. Commun.">
        <title>Genetic determinants of endophytism in the Arabidopsis root mycobiome.</title>
        <authorList>
            <person name="Mesny F."/>
            <person name="Miyauchi S."/>
            <person name="Thiergart T."/>
            <person name="Pickel B."/>
            <person name="Atanasova L."/>
            <person name="Karlsson M."/>
            <person name="Huettel B."/>
            <person name="Barry K.W."/>
            <person name="Haridas S."/>
            <person name="Chen C."/>
            <person name="Bauer D."/>
            <person name="Andreopoulos W."/>
            <person name="Pangilinan J."/>
            <person name="LaButti K."/>
            <person name="Riley R."/>
            <person name="Lipzen A."/>
            <person name="Clum A."/>
            <person name="Drula E."/>
            <person name="Henrissat B."/>
            <person name="Kohler A."/>
            <person name="Grigoriev I.V."/>
            <person name="Martin F.M."/>
            <person name="Hacquard S."/>
        </authorList>
    </citation>
    <scope>NUCLEOTIDE SEQUENCE</scope>
    <source>
        <strain evidence="1">MPI-CAGE-CH-0243</strain>
    </source>
</reference>
<organism evidence="1 2">
    <name type="scientific">Dendryphion nanum</name>
    <dbReference type="NCBI Taxonomy" id="256645"/>
    <lineage>
        <taxon>Eukaryota</taxon>
        <taxon>Fungi</taxon>
        <taxon>Dikarya</taxon>
        <taxon>Ascomycota</taxon>
        <taxon>Pezizomycotina</taxon>
        <taxon>Dothideomycetes</taxon>
        <taxon>Pleosporomycetidae</taxon>
        <taxon>Pleosporales</taxon>
        <taxon>Torulaceae</taxon>
        <taxon>Dendryphion</taxon>
    </lineage>
</organism>
<dbReference type="OrthoDB" id="1193027at2759"/>
<name>A0A9P9IGR0_9PLEO</name>
<protein>
    <submittedName>
        <fullName evidence="1">Uncharacterized protein</fullName>
    </submittedName>
</protein>
<dbReference type="SUPFAM" id="SSF53955">
    <property type="entry name" value="Lysozyme-like"/>
    <property type="match status" value="1"/>
</dbReference>
<dbReference type="Gene3D" id="1.10.530.10">
    <property type="match status" value="1"/>
</dbReference>
<dbReference type="InterPro" id="IPR023346">
    <property type="entry name" value="Lysozyme-like_dom_sf"/>
</dbReference>
<comment type="caution">
    <text evidence="1">The sequence shown here is derived from an EMBL/GenBank/DDBJ whole genome shotgun (WGS) entry which is preliminary data.</text>
</comment>
<evidence type="ECO:0000313" key="1">
    <source>
        <dbReference type="EMBL" id="KAH7120031.1"/>
    </source>
</evidence>
<proteinExistence type="predicted"/>
<sequence>MGAPKHFSGPWQNFPPMKDWISFDDMWNRNERFIKMSKNTAEDTRRIKVAIKECAKIGVDERVILAIIMQESHGDVGVRTTYSPGDNIPTGGLMQCGGCAGNPGKNNLSQEAITDMVRKGTNHFKGNLKNNGDKWSPESIYPAFREYNSGNVNKADLSDGRGATANYVSDITQRLTGWCD</sequence>
<dbReference type="Proteomes" id="UP000700596">
    <property type="component" value="Unassembled WGS sequence"/>
</dbReference>
<evidence type="ECO:0000313" key="2">
    <source>
        <dbReference type="Proteomes" id="UP000700596"/>
    </source>
</evidence>
<gene>
    <name evidence="1" type="ORF">B0J11DRAFT_582517</name>
</gene>
<keyword evidence="2" id="KW-1185">Reference proteome</keyword>
<accession>A0A9P9IGR0</accession>